<dbReference type="HOGENOM" id="CLU_1916844_0_0_1"/>
<accession>A0A0D2HQ62</accession>
<dbReference type="AlphaFoldDB" id="A0A0D2HQ62"/>
<dbReference type="RefSeq" id="XP_016622232.1">
    <property type="nucleotide sequence ID" value="XM_016761894.1"/>
</dbReference>
<dbReference type="GeneID" id="27697076"/>
<organism evidence="1 2">
    <name type="scientific">Cladophialophora bantiana (strain ATCC 10958 / CBS 173.52 / CDC B-1940 / NIH 8579)</name>
    <name type="common">Xylohypha bantiana</name>
    <dbReference type="NCBI Taxonomy" id="1442370"/>
    <lineage>
        <taxon>Eukaryota</taxon>
        <taxon>Fungi</taxon>
        <taxon>Dikarya</taxon>
        <taxon>Ascomycota</taxon>
        <taxon>Pezizomycotina</taxon>
        <taxon>Eurotiomycetes</taxon>
        <taxon>Chaetothyriomycetidae</taxon>
        <taxon>Chaetothyriales</taxon>
        <taxon>Herpotrichiellaceae</taxon>
        <taxon>Cladophialophora</taxon>
    </lineage>
</organism>
<evidence type="ECO:0000313" key="1">
    <source>
        <dbReference type="EMBL" id="KIW95563.1"/>
    </source>
</evidence>
<name>A0A0D2HQ62_CLAB1</name>
<dbReference type="EMBL" id="KN846984">
    <property type="protein sequence ID" value="KIW95563.1"/>
    <property type="molecule type" value="Genomic_DNA"/>
</dbReference>
<sequence>MGFDPFLQPQITTTISPVSMGHVRRLQAVMSNSPGSCVVVVAGGAVWVNFGFSSGLGTTSWNPLAMGRSKILSRYGRQKFKTLVPMSIPFASSSKSVTSSGITDNGIGICWPLIRSLIFDSPAELQCLAPSG</sequence>
<reference evidence="1" key="1">
    <citation type="submission" date="2015-01" db="EMBL/GenBank/DDBJ databases">
        <title>The Genome Sequence of Cladophialophora bantiana CBS 173.52.</title>
        <authorList>
            <consortium name="The Broad Institute Genomics Platform"/>
            <person name="Cuomo C."/>
            <person name="de Hoog S."/>
            <person name="Gorbushina A."/>
            <person name="Stielow B."/>
            <person name="Teixiera M."/>
            <person name="Abouelleil A."/>
            <person name="Chapman S.B."/>
            <person name="Priest M."/>
            <person name="Young S.K."/>
            <person name="Wortman J."/>
            <person name="Nusbaum C."/>
            <person name="Birren B."/>
        </authorList>
    </citation>
    <scope>NUCLEOTIDE SEQUENCE [LARGE SCALE GENOMIC DNA]</scope>
    <source>
        <strain evidence="1">CBS 173.52</strain>
    </source>
</reference>
<evidence type="ECO:0000313" key="2">
    <source>
        <dbReference type="Proteomes" id="UP000053789"/>
    </source>
</evidence>
<gene>
    <name evidence="1" type="ORF">Z519_04148</name>
</gene>
<proteinExistence type="predicted"/>
<protein>
    <submittedName>
        <fullName evidence="1">Uncharacterized protein</fullName>
    </submittedName>
</protein>
<keyword evidence="2" id="KW-1185">Reference proteome</keyword>
<dbReference type="Proteomes" id="UP000053789">
    <property type="component" value="Unassembled WGS sequence"/>
</dbReference>